<organism evidence="1">
    <name type="scientific">Anguilla anguilla</name>
    <name type="common">European freshwater eel</name>
    <name type="synonym">Muraena anguilla</name>
    <dbReference type="NCBI Taxonomy" id="7936"/>
    <lineage>
        <taxon>Eukaryota</taxon>
        <taxon>Metazoa</taxon>
        <taxon>Chordata</taxon>
        <taxon>Craniata</taxon>
        <taxon>Vertebrata</taxon>
        <taxon>Euteleostomi</taxon>
        <taxon>Actinopterygii</taxon>
        <taxon>Neopterygii</taxon>
        <taxon>Teleostei</taxon>
        <taxon>Anguilliformes</taxon>
        <taxon>Anguillidae</taxon>
        <taxon>Anguilla</taxon>
    </lineage>
</organism>
<reference evidence="1" key="1">
    <citation type="submission" date="2014-11" db="EMBL/GenBank/DDBJ databases">
        <authorList>
            <person name="Amaro Gonzalez C."/>
        </authorList>
    </citation>
    <scope>NUCLEOTIDE SEQUENCE</scope>
</reference>
<sequence length="24" mass="2823">MVVWSLVRKKHLKNQSYGEINPVP</sequence>
<reference evidence="1" key="2">
    <citation type="journal article" date="2015" name="Fish Shellfish Immunol.">
        <title>Early steps in the European eel (Anguilla anguilla)-Vibrio vulnificus interaction in the gills: Role of the RtxA13 toxin.</title>
        <authorList>
            <person name="Callol A."/>
            <person name="Pajuelo D."/>
            <person name="Ebbesson L."/>
            <person name="Teles M."/>
            <person name="MacKenzie S."/>
            <person name="Amaro C."/>
        </authorList>
    </citation>
    <scope>NUCLEOTIDE SEQUENCE</scope>
</reference>
<accession>A0A0E9S0G7</accession>
<protein>
    <submittedName>
        <fullName evidence="1">Uncharacterized protein</fullName>
    </submittedName>
</protein>
<name>A0A0E9S0G7_ANGAN</name>
<dbReference type="EMBL" id="GBXM01074422">
    <property type="protein sequence ID" value="JAH34155.1"/>
    <property type="molecule type" value="Transcribed_RNA"/>
</dbReference>
<dbReference type="AlphaFoldDB" id="A0A0E9S0G7"/>
<proteinExistence type="predicted"/>
<evidence type="ECO:0000313" key="1">
    <source>
        <dbReference type="EMBL" id="JAH34155.1"/>
    </source>
</evidence>